<dbReference type="AlphaFoldDB" id="A0A7T4DKF5"/>
<feature type="signal peptide" evidence="3">
    <location>
        <begin position="1"/>
        <end position="24"/>
    </location>
</feature>
<keyword evidence="3" id="KW-0732">Signal</keyword>
<sequence length="437" mass="44933">MKKLALAPVVALAITGLAASPVIAAPSTDAFGQTNVQAPKSAGQPDATETDDTELDASVSVSPETISQTDLVEKGVTLTVTNLEAGDTVTDDATGETVTAEGDTVSYEIYNITGDPKAIPEGPIEFTVTVERGEQSQTFDEKFTVTADETEEPTAPAVDPKASLVSDEITVSEFEGEGLKFSGEGFTPNGSVSVEGQALPAQVAKQAEEQLKADENGKVTGTVVAPKDSVKPGKYTVTFIDDESGEKTEPQEFTVVEDATETPTTPAAEAKLTVSPESVTPKDFVQKDKGVKLVVENCEPGEDVRFVVNPKGNSSVTAFDETEKADDEGNASVTVYGTSASNPSAYIGDYDVTVTCGDDELTGKFSVEEDPNAGGSDGNDDGGSDGGNGGGNGGGDLPRTGMELTGLAAGAGLLLVGGTAIFLTKRRKKGVPSPSDI</sequence>
<dbReference type="RefSeq" id="WP_198499759.1">
    <property type="nucleotide sequence ID" value="NZ_CP065989.1"/>
</dbReference>
<feature type="compositionally biased region" description="Gly residues" evidence="1">
    <location>
        <begin position="384"/>
        <end position="396"/>
    </location>
</feature>
<dbReference type="Proteomes" id="UP000595374">
    <property type="component" value="Chromosome"/>
</dbReference>
<proteinExistence type="predicted"/>
<evidence type="ECO:0000256" key="1">
    <source>
        <dbReference type="SAM" id="MobiDB-lite"/>
    </source>
</evidence>
<evidence type="ECO:0000313" key="5">
    <source>
        <dbReference type="Proteomes" id="UP000595374"/>
    </source>
</evidence>
<keyword evidence="2" id="KW-1133">Transmembrane helix</keyword>
<name>A0A7T4DKF5_9MICO</name>
<evidence type="ECO:0000313" key="4">
    <source>
        <dbReference type="EMBL" id="QQB14704.1"/>
    </source>
</evidence>
<accession>A0A7T4DKF5</accession>
<keyword evidence="2" id="KW-0812">Transmembrane</keyword>
<keyword evidence="2" id="KW-0472">Membrane</keyword>
<protein>
    <submittedName>
        <fullName evidence="4">LPXTG cell wall anchor domain-containing protein</fullName>
    </submittedName>
</protein>
<organism evidence="4 5">
    <name type="scientific">Brevibacterium casei</name>
    <dbReference type="NCBI Taxonomy" id="33889"/>
    <lineage>
        <taxon>Bacteria</taxon>
        <taxon>Bacillati</taxon>
        <taxon>Actinomycetota</taxon>
        <taxon>Actinomycetes</taxon>
        <taxon>Micrococcales</taxon>
        <taxon>Brevibacteriaceae</taxon>
        <taxon>Brevibacterium</taxon>
    </lineage>
</organism>
<feature type="region of interest" description="Disordered" evidence="1">
    <location>
        <begin position="362"/>
        <end position="402"/>
    </location>
</feature>
<feature type="transmembrane region" description="Helical" evidence="2">
    <location>
        <begin position="404"/>
        <end position="423"/>
    </location>
</feature>
<feature type="chain" id="PRO_5032614190" evidence="3">
    <location>
        <begin position="25"/>
        <end position="437"/>
    </location>
</feature>
<evidence type="ECO:0000256" key="3">
    <source>
        <dbReference type="SAM" id="SignalP"/>
    </source>
</evidence>
<dbReference type="NCBIfam" id="TIGR01167">
    <property type="entry name" value="LPXTG_anchor"/>
    <property type="match status" value="1"/>
</dbReference>
<evidence type="ECO:0000256" key="2">
    <source>
        <dbReference type="SAM" id="Phobius"/>
    </source>
</evidence>
<reference evidence="4 5" key="1">
    <citation type="submission" date="2020-12" db="EMBL/GenBank/DDBJ databases">
        <title>FDA dAtabase for Regulatory Grade micrObial Sequences (FDA-ARGOS): Supporting development and validation of Infectious Disease Dx tests.</title>
        <authorList>
            <person name="Sproer C."/>
            <person name="Gronow S."/>
            <person name="Severitt S."/>
            <person name="Schroder I."/>
            <person name="Tallon L."/>
            <person name="Sadzewicz L."/>
            <person name="Zhao X."/>
            <person name="Boylan J."/>
            <person name="Ott S."/>
            <person name="Bowen H."/>
            <person name="Vavikolanu K."/>
            <person name="Mehta A."/>
            <person name="Aluvathingal J."/>
            <person name="Nadendla S."/>
            <person name="Lowell S."/>
            <person name="Myers T."/>
            <person name="Yan Y."/>
            <person name="Sichtig H."/>
        </authorList>
    </citation>
    <scope>NUCLEOTIDE SEQUENCE [LARGE SCALE GENOMIC DNA]</scope>
    <source>
        <strain evidence="4 5">FDAARGOS_990</strain>
    </source>
</reference>
<dbReference type="EMBL" id="CP065989">
    <property type="protein sequence ID" value="QQB14704.1"/>
    <property type="molecule type" value="Genomic_DNA"/>
</dbReference>
<feature type="region of interest" description="Disordered" evidence="1">
    <location>
        <begin position="33"/>
        <end position="62"/>
    </location>
</feature>
<gene>
    <name evidence="4" type="ORF">I6H47_01575</name>
</gene>